<keyword evidence="16" id="KW-1185">Reference proteome</keyword>
<dbReference type="GO" id="GO:0005813">
    <property type="term" value="C:centrosome"/>
    <property type="evidence" value="ECO:0007669"/>
    <property type="project" value="UniProtKB-SubCell"/>
</dbReference>
<dbReference type="Proteomes" id="UP000005408">
    <property type="component" value="Unassembled WGS sequence"/>
</dbReference>
<feature type="domain" description="EF-hand" evidence="14">
    <location>
        <begin position="179"/>
        <end position="214"/>
    </location>
</feature>
<reference evidence="15" key="1">
    <citation type="submission" date="2022-08" db="UniProtKB">
        <authorList>
            <consortium name="EnsemblMetazoa"/>
        </authorList>
    </citation>
    <scope>IDENTIFICATION</scope>
    <source>
        <strain evidence="15">05x7-T-G4-1.051#20</strain>
    </source>
</reference>
<dbReference type="GO" id="GO:0034453">
    <property type="term" value="P:microtubule anchoring"/>
    <property type="evidence" value="ECO:0007669"/>
    <property type="project" value="InterPro"/>
</dbReference>
<evidence type="ECO:0000256" key="9">
    <source>
        <dbReference type="ARBA" id="ARBA00041026"/>
    </source>
</evidence>
<evidence type="ECO:0000313" key="15">
    <source>
        <dbReference type="EnsemblMetazoa" id="G18202.3:cds"/>
    </source>
</evidence>
<dbReference type="SUPFAM" id="SSF47473">
    <property type="entry name" value="EF-hand"/>
    <property type="match status" value="1"/>
</dbReference>
<evidence type="ECO:0000256" key="7">
    <source>
        <dbReference type="ARBA" id="ARBA00023212"/>
    </source>
</evidence>
<dbReference type="InterPro" id="IPR011992">
    <property type="entry name" value="EF-hand-dom_pair"/>
</dbReference>
<evidence type="ECO:0000256" key="11">
    <source>
        <dbReference type="ARBA" id="ARBA00046076"/>
    </source>
</evidence>
<keyword evidence="6" id="KW-0970">Cilium biogenesis/degradation</keyword>
<dbReference type="EnsemblMetazoa" id="G18202.3">
    <property type="protein sequence ID" value="G18202.3:cds"/>
    <property type="gene ID" value="G18202"/>
</dbReference>
<keyword evidence="8" id="KW-0966">Cell projection</keyword>
<evidence type="ECO:0000256" key="10">
    <source>
        <dbReference type="ARBA" id="ARBA00042293"/>
    </source>
</evidence>
<dbReference type="GO" id="GO:0005509">
    <property type="term" value="F:calcium ion binding"/>
    <property type="evidence" value="ECO:0007669"/>
    <property type="project" value="InterPro"/>
</dbReference>
<comment type="subcellular location">
    <subcellularLocation>
        <location evidence="1">Cytoplasm</location>
        <location evidence="1">Cytoskeleton</location>
        <location evidence="1">Cilium basal body</location>
    </subcellularLocation>
    <subcellularLocation>
        <location evidence="2">Cytoplasm</location>
        <location evidence="2">Cytoskeleton</location>
        <location evidence="2">Microtubule organizing center</location>
        <location evidence="2">Centrosome</location>
    </subcellularLocation>
</comment>
<evidence type="ECO:0000256" key="4">
    <source>
        <dbReference type="ARBA" id="ARBA00022490"/>
    </source>
</evidence>
<proteinExistence type="inferred from homology"/>
<dbReference type="InterPro" id="IPR002048">
    <property type="entry name" value="EF_hand_dom"/>
</dbReference>
<keyword evidence="4" id="KW-0963">Cytoplasm</keyword>
<comment type="function">
    <text evidence="11">Required for anchoring microtubules to the centrosomes. Required for ciliation.</text>
</comment>
<feature type="compositionally biased region" description="Acidic residues" evidence="13">
    <location>
        <begin position="352"/>
        <end position="361"/>
    </location>
</feature>
<organism evidence="15 16">
    <name type="scientific">Magallana gigas</name>
    <name type="common">Pacific oyster</name>
    <name type="synonym">Crassostrea gigas</name>
    <dbReference type="NCBI Taxonomy" id="29159"/>
    <lineage>
        <taxon>Eukaryota</taxon>
        <taxon>Metazoa</taxon>
        <taxon>Spiralia</taxon>
        <taxon>Lophotrochozoa</taxon>
        <taxon>Mollusca</taxon>
        <taxon>Bivalvia</taxon>
        <taxon>Autobranchia</taxon>
        <taxon>Pteriomorphia</taxon>
        <taxon>Ostreida</taxon>
        <taxon>Ostreoidea</taxon>
        <taxon>Ostreidae</taxon>
        <taxon>Magallana</taxon>
    </lineage>
</organism>
<evidence type="ECO:0000256" key="3">
    <source>
        <dbReference type="ARBA" id="ARBA00005385"/>
    </source>
</evidence>
<dbReference type="PROSITE" id="PS50896">
    <property type="entry name" value="LISH"/>
    <property type="match status" value="1"/>
</dbReference>
<comment type="similarity">
    <text evidence="3">Belongs to the CEP43 family.</text>
</comment>
<feature type="domain" description="EF-hand" evidence="14">
    <location>
        <begin position="139"/>
        <end position="174"/>
    </location>
</feature>
<dbReference type="PANTHER" id="PTHR15431">
    <property type="entry name" value="FGFR1 ONCOGENE PARTNER/LISH DOMAIN-CONTAINING PROTEIN"/>
    <property type="match status" value="1"/>
</dbReference>
<protein>
    <recommendedName>
        <fullName evidence="9">Centrosomal protein 43</fullName>
    </recommendedName>
    <alternativeName>
        <fullName evidence="10">FGFR1 oncogene partner</fullName>
    </alternativeName>
</protein>
<evidence type="ECO:0000256" key="2">
    <source>
        <dbReference type="ARBA" id="ARBA00004300"/>
    </source>
</evidence>
<dbReference type="Pfam" id="PF13499">
    <property type="entry name" value="EF-hand_7"/>
    <property type="match status" value="1"/>
</dbReference>
<feature type="compositionally biased region" description="Basic and acidic residues" evidence="13">
    <location>
        <begin position="334"/>
        <end position="351"/>
    </location>
</feature>
<feature type="region of interest" description="Disordered" evidence="13">
    <location>
        <begin position="265"/>
        <end position="392"/>
    </location>
</feature>
<keyword evidence="7" id="KW-0206">Cytoskeleton</keyword>
<evidence type="ECO:0000256" key="13">
    <source>
        <dbReference type="SAM" id="MobiDB-lite"/>
    </source>
</evidence>
<dbReference type="AlphaFoldDB" id="A0A8W8JB20"/>
<evidence type="ECO:0000256" key="8">
    <source>
        <dbReference type="ARBA" id="ARBA00023273"/>
    </source>
</evidence>
<name>A0A8W8JB20_MAGGI</name>
<evidence type="ECO:0000256" key="5">
    <source>
        <dbReference type="ARBA" id="ARBA00022553"/>
    </source>
</evidence>
<evidence type="ECO:0000256" key="1">
    <source>
        <dbReference type="ARBA" id="ARBA00004120"/>
    </source>
</evidence>
<dbReference type="Gene3D" id="1.20.960.40">
    <property type="match status" value="1"/>
</dbReference>
<dbReference type="SMART" id="SM00054">
    <property type="entry name" value="EFh"/>
    <property type="match status" value="2"/>
</dbReference>
<evidence type="ECO:0000313" key="16">
    <source>
        <dbReference type="Proteomes" id="UP000005408"/>
    </source>
</evidence>
<dbReference type="Pfam" id="PF09398">
    <property type="entry name" value="FOP_dimer"/>
    <property type="match status" value="1"/>
</dbReference>
<evidence type="ECO:0000256" key="6">
    <source>
        <dbReference type="ARBA" id="ARBA00022794"/>
    </source>
</evidence>
<sequence>MSADEDTELRDLVAQTLEANGVLGKIRAQLRASVFLALEEQEQSQGNTNPSLKQYLSTKEGQAVAGLVREFLEFFNLDYTLAVFEPEAGLGPDNGSRQQLARELNIVESDGPPKGPLLGVVVSANTTSQTKISEDLTPAQISAAKQKFNYYDKDHSGGIDKNELRDLFIDICPGFNVNMIERYVNEEFKVADTDFSSCIDFDEFLKMYKRLFIQCRTVISGDVSDLVNSHKTNERKEFVEAKNQRNLQSSLKDQRKKPNAEVDLLGGSDVEEDPFFDDPVPPSGGLKGLGTANSSVSSDSGKDGKPSLNGSGQGHSLQSSLSGLPNLTPSKTRKSLESEEENLRAVDRGMADLDDDYEDDFQSSGRSLTKSPHTFSKSEQRSEQNGSIAEEIDEEIEDISIEADDLLRSERSGFDDLTTDRTISQQDGFDYVEDLQSPR</sequence>
<dbReference type="Gene3D" id="1.10.238.10">
    <property type="entry name" value="EF-hand"/>
    <property type="match status" value="1"/>
</dbReference>
<dbReference type="InterPro" id="IPR006594">
    <property type="entry name" value="LisH"/>
</dbReference>
<keyword evidence="5" id="KW-0597">Phosphoprotein</keyword>
<dbReference type="PROSITE" id="PS50222">
    <property type="entry name" value="EF_HAND_2"/>
    <property type="match status" value="2"/>
</dbReference>
<feature type="compositionally biased region" description="Low complexity" evidence="13">
    <location>
        <begin position="306"/>
        <end position="324"/>
    </location>
</feature>
<dbReference type="PANTHER" id="PTHR15431:SF9">
    <property type="entry name" value="CENTROSOMAL PROTEIN 43"/>
    <property type="match status" value="1"/>
</dbReference>
<dbReference type="InterPro" id="IPR018993">
    <property type="entry name" value="FOP_dimerisation-dom_N"/>
</dbReference>
<dbReference type="GO" id="GO:0030030">
    <property type="term" value="P:cell projection organization"/>
    <property type="evidence" value="ECO:0007669"/>
    <property type="project" value="UniProtKB-KW"/>
</dbReference>
<evidence type="ECO:0000256" key="12">
    <source>
        <dbReference type="ARBA" id="ARBA00046373"/>
    </source>
</evidence>
<feature type="compositionally biased region" description="Polar residues" evidence="13">
    <location>
        <begin position="362"/>
        <end position="375"/>
    </location>
</feature>
<comment type="subunit">
    <text evidence="12">Homodimer. Part of a ternary complex that contains CEP350, CEP43 and MAPRE1. Interacts directly with CEP350 and MAPRE1. Interacts with CEP19. Interacts (via N-terminus) with CEP350 (via C-terminus).</text>
</comment>
<evidence type="ECO:0000259" key="14">
    <source>
        <dbReference type="PROSITE" id="PS50222"/>
    </source>
</evidence>
<accession>A0A8W8JB20</accession>